<comment type="subcellular location">
    <subcellularLocation>
        <location evidence="3">Secreted</location>
    </subcellularLocation>
    <subcellularLocation>
        <location evidence="3">Bacterial flagellum</location>
    </subcellularLocation>
</comment>
<dbReference type="Pfam" id="PF00700">
    <property type="entry name" value="Flagellin_C"/>
    <property type="match status" value="1"/>
</dbReference>
<proteinExistence type="inferred from homology"/>
<protein>
    <recommendedName>
        <fullName evidence="3">Flagellin</fullName>
    </recommendedName>
</protein>
<dbReference type="InterPro" id="IPR010810">
    <property type="entry name" value="Flagellin_hook_IN_motif"/>
</dbReference>
<comment type="caution">
    <text evidence="6">The sequence shown here is derived from an EMBL/GenBank/DDBJ whole genome shotgun (WGS) entry which is preliminary data.</text>
</comment>
<accession>A0ABY1QCN9</accession>
<dbReference type="InterPro" id="IPR046358">
    <property type="entry name" value="Flagellin_C"/>
</dbReference>
<evidence type="ECO:0000313" key="7">
    <source>
        <dbReference type="Proteomes" id="UP001158067"/>
    </source>
</evidence>
<keyword evidence="3" id="KW-0964">Secreted</keyword>
<gene>
    <name evidence="6" type="ORF">SAMN06265222_10969</name>
</gene>
<evidence type="ECO:0000256" key="2">
    <source>
        <dbReference type="ARBA" id="ARBA00023143"/>
    </source>
</evidence>
<dbReference type="PANTHER" id="PTHR42792:SF2">
    <property type="entry name" value="FLAGELLIN"/>
    <property type="match status" value="1"/>
</dbReference>
<evidence type="ECO:0000256" key="1">
    <source>
        <dbReference type="ARBA" id="ARBA00005709"/>
    </source>
</evidence>
<feature type="domain" description="Flagellin C-terminal" evidence="5">
    <location>
        <begin position="735"/>
        <end position="819"/>
    </location>
</feature>
<dbReference type="SUPFAM" id="SSF64518">
    <property type="entry name" value="Phase 1 flagellin"/>
    <property type="match status" value="2"/>
</dbReference>
<dbReference type="PRINTS" id="PR00207">
    <property type="entry name" value="FLAGELLIN"/>
</dbReference>
<dbReference type="InterPro" id="IPR001029">
    <property type="entry name" value="Flagellin_N"/>
</dbReference>
<comment type="function">
    <text evidence="3">Flagellin is the subunit protein which polymerizes to form the filaments of bacterial flagella.</text>
</comment>
<dbReference type="Proteomes" id="UP001158067">
    <property type="component" value="Unassembled WGS sequence"/>
</dbReference>
<evidence type="ECO:0000256" key="3">
    <source>
        <dbReference type="RuleBase" id="RU362073"/>
    </source>
</evidence>
<evidence type="ECO:0000259" key="5">
    <source>
        <dbReference type="Pfam" id="PF00700"/>
    </source>
</evidence>
<keyword evidence="6" id="KW-0969">Cilium</keyword>
<dbReference type="Pfam" id="PF07196">
    <property type="entry name" value="Flagellin_IN"/>
    <property type="match status" value="1"/>
</dbReference>
<keyword evidence="6" id="KW-0282">Flagellum</keyword>
<keyword evidence="6" id="KW-0966">Cell projection</keyword>
<sequence length="820" mass="82417">MTRINTNVSSLVAQNRLQSSNSDLQQALTRLSTGLRINSGSDDPAGLIASEALRSEITSLGKAVSNTNRASQIISTADSALGQVSNLLNDVRGLVVEAANTGALSTDEIAANQLQVDSSLEAINRIAQTTTFQGRKLLDGGLDFLTSAGTNFGNITNLQVDQANLGALGSLDVAVTVTAAATQASITIPDIPEAVTPVLSTGSISLENTVTAASAAGSIEFTQDNPQTEAVSSTITLANAGDFTIAAKTGGAFEGAAGEALDIIVQTTAAAGGTASTIDSSTPGEITITLEEGQTLAQITTFLSTDSDFDFQSVAATAVDATDVLATGSEALAGGADASTSTATIAVTAAADGEEFNGQIIINESAGATFGAATDVDGNIVLTIDSDTDATLADITSAIDGLPDFGAVLTNTDTPPVGDYDGGTSTAPTTTDLTGGATAGTFTAEITLSATETGDEANGNTVTFETTSDVGPPTATVDVDGNIVVTVQENIDVDVADIISAISDEGTYNAELAAGSTLTTFNSATGTDTEVAFADGVDGSGGLAEDVVFELLGATGSEVFNVSAGTSIDDLVKQINLVQDATGVIASKDGESLVLTSSEYGSDAVVDLRVIQEETGGTFDTSPIGSGLRVTGTDIQAKVNGVDADGRGNTLSINTSTLDISITVDDGSSESVGFSITGGGALFQLGSDVVSNQQARIGIGSVSAARLGGSAGRLFQLGSGESASLSTDPNLAARIVTEAIDQVTGIRGRLGAFQATTLESNLVSLNDTLANLQEAESSIRDADFAQESANLTRAQILVQSGTNVLSLANQNPQNVLSLLG</sequence>
<dbReference type="Pfam" id="PF00669">
    <property type="entry name" value="Flagellin_N"/>
    <property type="match status" value="1"/>
</dbReference>
<name>A0ABY1QCN9_9BACT</name>
<feature type="domain" description="Flagellin N-terminal" evidence="4">
    <location>
        <begin position="4"/>
        <end position="140"/>
    </location>
</feature>
<organism evidence="6 7">
    <name type="scientific">Neorhodopirellula lusitana</name>
    <dbReference type="NCBI Taxonomy" id="445327"/>
    <lineage>
        <taxon>Bacteria</taxon>
        <taxon>Pseudomonadati</taxon>
        <taxon>Planctomycetota</taxon>
        <taxon>Planctomycetia</taxon>
        <taxon>Pirellulales</taxon>
        <taxon>Pirellulaceae</taxon>
        <taxon>Neorhodopirellula</taxon>
    </lineage>
</organism>
<evidence type="ECO:0000259" key="4">
    <source>
        <dbReference type="Pfam" id="PF00669"/>
    </source>
</evidence>
<keyword evidence="2 3" id="KW-0975">Bacterial flagellum</keyword>
<dbReference type="Gene3D" id="1.20.1330.10">
    <property type="entry name" value="f41 fragment of flagellin, N-terminal domain"/>
    <property type="match status" value="2"/>
</dbReference>
<keyword evidence="7" id="KW-1185">Reference proteome</keyword>
<dbReference type="EMBL" id="FXUG01000009">
    <property type="protein sequence ID" value="SMP65510.1"/>
    <property type="molecule type" value="Genomic_DNA"/>
</dbReference>
<dbReference type="RefSeq" id="WP_283433657.1">
    <property type="nucleotide sequence ID" value="NZ_FXUG01000009.1"/>
</dbReference>
<dbReference type="Gene3D" id="3.30.70.2120">
    <property type="match status" value="1"/>
</dbReference>
<reference evidence="6 7" key="1">
    <citation type="submission" date="2017-05" db="EMBL/GenBank/DDBJ databases">
        <authorList>
            <person name="Varghese N."/>
            <person name="Submissions S."/>
        </authorList>
    </citation>
    <scope>NUCLEOTIDE SEQUENCE [LARGE SCALE GENOMIC DNA]</scope>
    <source>
        <strain evidence="6 7">DSM 25457</strain>
    </source>
</reference>
<comment type="similarity">
    <text evidence="1 3">Belongs to the bacterial flagellin family.</text>
</comment>
<evidence type="ECO:0000313" key="6">
    <source>
        <dbReference type="EMBL" id="SMP65510.1"/>
    </source>
</evidence>
<dbReference type="PANTHER" id="PTHR42792">
    <property type="entry name" value="FLAGELLIN"/>
    <property type="match status" value="1"/>
</dbReference>
<dbReference type="InterPro" id="IPR001492">
    <property type="entry name" value="Flagellin"/>
</dbReference>